<dbReference type="NCBIfam" id="TIGR03588">
    <property type="entry name" value="PseC"/>
    <property type="match status" value="1"/>
</dbReference>
<reference evidence="4" key="1">
    <citation type="submission" date="2017-11" db="EMBL/GenBank/DDBJ databases">
        <authorList>
            <person name="Lima N.C."/>
            <person name="Parody-Merino A.M."/>
            <person name="Battley P.F."/>
            <person name="Fidler A.E."/>
            <person name="Prosdocimi F."/>
        </authorList>
    </citation>
    <scope>NUCLEOTIDE SEQUENCE [LARGE SCALE GENOMIC DNA]</scope>
</reference>
<dbReference type="InterPro" id="IPR051203">
    <property type="entry name" value="Polysaccharide_Synthase-Rel"/>
</dbReference>
<dbReference type="Pfam" id="PF02719">
    <property type="entry name" value="Polysacc_synt_2"/>
    <property type="match status" value="1"/>
</dbReference>
<dbReference type="InterPro" id="IPR015421">
    <property type="entry name" value="PyrdxlP-dep_Trfase_major"/>
</dbReference>
<dbReference type="NCBIfam" id="TIGR03589">
    <property type="entry name" value="PseB"/>
    <property type="match status" value="1"/>
</dbReference>
<keyword evidence="3" id="KW-0032">Aminotransferase</keyword>
<accession>A0A2I0T3A1</accession>
<dbReference type="Gene3D" id="3.40.640.10">
    <property type="entry name" value="Type I PLP-dependent aspartate aminotransferase-like (Major domain)"/>
    <property type="match status" value="1"/>
</dbReference>
<dbReference type="InterPro" id="IPR020025">
    <property type="entry name" value="PseB"/>
</dbReference>
<proteinExistence type="inferred from homology"/>
<name>A0A2I0T3A1_LIMLA</name>
<dbReference type="PANTHER" id="PTHR43318:SF2">
    <property type="entry name" value="UDP-N-ACETYLGLUCOSAMINE 4,6-DEHYDRATASE (INVERTING)"/>
    <property type="match status" value="1"/>
</dbReference>
<dbReference type="AlphaFoldDB" id="A0A2I0T3A1"/>
<evidence type="ECO:0000259" key="2">
    <source>
        <dbReference type="Pfam" id="PF02719"/>
    </source>
</evidence>
<dbReference type="InterPro" id="IPR020026">
    <property type="entry name" value="PseC"/>
</dbReference>
<dbReference type="Gene3D" id="3.40.50.720">
    <property type="entry name" value="NAD(P)-binding Rossmann-like Domain"/>
    <property type="match status" value="1"/>
</dbReference>
<keyword evidence="4" id="KW-1185">Reference proteome</keyword>
<evidence type="ECO:0000256" key="1">
    <source>
        <dbReference type="ARBA" id="ARBA00007430"/>
    </source>
</evidence>
<dbReference type="InterPro" id="IPR000653">
    <property type="entry name" value="DegT/StrS_aminotransferase"/>
</dbReference>
<evidence type="ECO:0000313" key="3">
    <source>
        <dbReference type="EMBL" id="PKU28265.1"/>
    </source>
</evidence>
<reference evidence="4" key="2">
    <citation type="submission" date="2017-12" db="EMBL/GenBank/DDBJ databases">
        <title>Genome sequence of the Bar-tailed Godwit (Limosa lapponica baueri).</title>
        <authorList>
            <person name="Lima N.C.B."/>
            <person name="Parody-Merino A.M."/>
            <person name="Battley P.F."/>
            <person name="Fidler A.E."/>
            <person name="Prosdocimi F."/>
        </authorList>
    </citation>
    <scope>NUCLEOTIDE SEQUENCE [LARGE SCALE GENOMIC DNA]</scope>
</reference>
<dbReference type="SUPFAM" id="SSF51735">
    <property type="entry name" value="NAD(P)-binding Rossmann-fold domains"/>
    <property type="match status" value="1"/>
</dbReference>
<dbReference type="GO" id="GO:0008483">
    <property type="term" value="F:transaminase activity"/>
    <property type="evidence" value="ECO:0007669"/>
    <property type="project" value="UniProtKB-KW"/>
</dbReference>
<dbReference type="InterPro" id="IPR036291">
    <property type="entry name" value="NAD(P)-bd_dom_sf"/>
</dbReference>
<dbReference type="InterPro" id="IPR003869">
    <property type="entry name" value="Polysac_CapD-like"/>
</dbReference>
<sequence length="636" mass="71152">MASVFNAPCMRYFIGDVRDKERLSTAMRDVDFVIHAAAMKHVPIAEYNPMECIKTNIHGAQNVIDACFENGVKKCIALSTDKACNPVNLYGATKLASDKLFVAANNIAGNKQTRFGVTRYGNVVGSRGSVVPFFKKLISEGAKELPITDTRMTRFWISLEDGVKFVLSNFERMHGGEIFIPKIPSMKITDLAHALAPHLSHKIIGIRAGEKLHEIMISSDDSHLTYEFENYYAISPSIKLVDKDNDFSINALGEKGQKVKDGFSYSSDNNPLWASEKELLEIINHTEGGKKVNEFEEALCEYVGVKHACVLNSATSALHLAYTALGIKEKIVLTTPLTFAATANAALIAGAKVEFIDIKNDGNIDEKKLEARLLKDSKNIGAISVVDFAGNSVEMDEISNLAKKYNIPLIDDASHALGALYKSEKVGKKADLSIFSFHPVKPITTFEGGAVVSDNEELIAKIKLLRSHGIVKKRLWDSDMVELGYNYRLSDVACALGINQLKKLDHNLEKREEIASFYDKEFEKNPYFSTIKIKNYKKSSRHLYPILLFPEFYCQKEELFESLLHAGIGVQVHYKPTYEFSFYKKLLGEIKLQNADNFYKAELSIPCHQEMNLKDAKFVKDTLFSILEKVKKGYCG</sequence>
<dbReference type="Pfam" id="PF01041">
    <property type="entry name" value="DegT_DnrJ_EryC1"/>
    <property type="match status" value="1"/>
</dbReference>
<dbReference type="Gene3D" id="3.90.1150.10">
    <property type="entry name" value="Aspartate Aminotransferase, domain 1"/>
    <property type="match status" value="1"/>
</dbReference>
<dbReference type="SUPFAM" id="SSF53383">
    <property type="entry name" value="PLP-dependent transferases"/>
    <property type="match status" value="1"/>
</dbReference>
<protein>
    <submittedName>
        <fullName evidence="3">Udp-4-amino--dideoxy-n-acetyl-beta-l-altrosamine aminotransferase</fullName>
    </submittedName>
</protein>
<dbReference type="OrthoDB" id="10069305at2759"/>
<gene>
    <name evidence="3" type="ORF">llap_21429</name>
</gene>
<dbReference type="Proteomes" id="UP000233556">
    <property type="component" value="Unassembled WGS sequence"/>
</dbReference>
<feature type="domain" description="Polysaccharide biosynthesis protein CapD-like" evidence="2">
    <location>
        <begin position="10"/>
        <end position="235"/>
    </location>
</feature>
<comment type="similarity">
    <text evidence="1">Belongs to the polysaccharide synthase family.</text>
</comment>
<dbReference type="PANTHER" id="PTHR43318">
    <property type="entry name" value="UDP-N-ACETYLGLUCOSAMINE 4,6-DEHYDRATASE"/>
    <property type="match status" value="1"/>
</dbReference>
<dbReference type="CDD" id="cd00616">
    <property type="entry name" value="AHBA_syn"/>
    <property type="match status" value="1"/>
</dbReference>
<dbReference type="EMBL" id="KZ521474">
    <property type="protein sequence ID" value="PKU28265.1"/>
    <property type="molecule type" value="Genomic_DNA"/>
</dbReference>
<evidence type="ECO:0000313" key="4">
    <source>
        <dbReference type="Proteomes" id="UP000233556"/>
    </source>
</evidence>
<keyword evidence="3" id="KW-0808">Transferase</keyword>
<organism evidence="3 4">
    <name type="scientific">Limosa lapponica baueri</name>
    <dbReference type="NCBI Taxonomy" id="1758121"/>
    <lineage>
        <taxon>Eukaryota</taxon>
        <taxon>Metazoa</taxon>
        <taxon>Chordata</taxon>
        <taxon>Craniata</taxon>
        <taxon>Vertebrata</taxon>
        <taxon>Euteleostomi</taxon>
        <taxon>Archelosauria</taxon>
        <taxon>Archosauria</taxon>
        <taxon>Dinosauria</taxon>
        <taxon>Saurischia</taxon>
        <taxon>Theropoda</taxon>
        <taxon>Coelurosauria</taxon>
        <taxon>Aves</taxon>
        <taxon>Neognathae</taxon>
        <taxon>Neoaves</taxon>
        <taxon>Charadriiformes</taxon>
        <taxon>Scolopacidae</taxon>
        <taxon>Limosa</taxon>
    </lineage>
</organism>
<dbReference type="InterPro" id="IPR015424">
    <property type="entry name" value="PyrdxlP-dep_Trfase"/>
</dbReference>
<dbReference type="InterPro" id="IPR015422">
    <property type="entry name" value="PyrdxlP-dep_Trfase_small"/>
</dbReference>